<accession>A0A5B8HYH8</accession>
<dbReference type="SUPFAM" id="SSF103481">
    <property type="entry name" value="Multidrug resistance efflux transporter EmrE"/>
    <property type="match status" value="1"/>
</dbReference>
<evidence type="ECO:0000259" key="2">
    <source>
        <dbReference type="Pfam" id="PF00892"/>
    </source>
</evidence>
<feature type="transmembrane region" description="Helical" evidence="1">
    <location>
        <begin position="44"/>
        <end position="61"/>
    </location>
</feature>
<feature type="transmembrane region" description="Helical" evidence="1">
    <location>
        <begin position="126"/>
        <end position="145"/>
    </location>
</feature>
<dbReference type="Pfam" id="PF00892">
    <property type="entry name" value="EamA"/>
    <property type="match status" value="1"/>
</dbReference>
<dbReference type="GO" id="GO:0016020">
    <property type="term" value="C:membrane"/>
    <property type="evidence" value="ECO:0007669"/>
    <property type="project" value="InterPro"/>
</dbReference>
<dbReference type="EMBL" id="MK250090">
    <property type="protein sequence ID" value="QDY52350.1"/>
    <property type="molecule type" value="Genomic_DNA"/>
</dbReference>
<feature type="transmembrane region" description="Helical" evidence="1">
    <location>
        <begin position="99"/>
        <end position="119"/>
    </location>
</feature>
<feature type="transmembrane region" description="Helical" evidence="1">
    <location>
        <begin position="73"/>
        <end position="93"/>
    </location>
</feature>
<dbReference type="InterPro" id="IPR000620">
    <property type="entry name" value="EamA_dom"/>
</dbReference>
<name>A0A5B8HYH8_9VIRU</name>
<protein>
    <submittedName>
        <fullName evidence="3">EamA-like transporter family</fullName>
    </submittedName>
</protein>
<sequence>MFPLLANVVFPALISSIGWGLAPYYDKLALEYIDNNTLFLLRNVFVGLITLILMMIFYKKIKITPNLKKSAKFVFYSTIASLLIGSYFYYYALEKTNNTVLVVLISFVLPLVFITLLSSYKLKEKINLGMIIGLILVIIGISIFVCSSK</sequence>
<organism evidence="3">
    <name type="scientific">Mimiviridae sp. ChoanoV1</name>
    <dbReference type="NCBI Taxonomy" id="2596887"/>
    <lineage>
        <taxon>Viruses</taxon>
        <taxon>Varidnaviria</taxon>
        <taxon>Bamfordvirae</taxon>
        <taxon>Nucleocytoviricota</taxon>
        <taxon>Megaviricetes</taxon>
        <taxon>Imitervirales</taxon>
        <taxon>Schizomimiviridae</taxon>
    </lineage>
</organism>
<keyword evidence="1" id="KW-0812">Transmembrane</keyword>
<proteinExistence type="predicted"/>
<gene>
    <name evidence="3" type="ORF">6_62</name>
</gene>
<reference evidence="3" key="1">
    <citation type="submission" date="2018-11" db="EMBL/GenBank/DDBJ databases">
        <title>A distinct lineage of giant viruses engineers rhodopsin photosystems in predatory marine eukaryotes.</title>
        <authorList>
            <person name="Needham D.M."/>
            <person name="Yoshizawa S."/>
            <person name="Hosaka T."/>
            <person name="Poirier C."/>
            <person name="Choi C.-J."/>
            <person name="Hehenberger E."/>
            <person name="Irwin N.A.T."/>
            <person name="Wilken S."/>
            <person name="Yung C.-M."/>
            <person name="Bachy C."/>
            <person name="Kurihara R."/>
            <person name="Nakajima Y."/>
            <person name="Kojima K."/>
            <person name="Kimura-Someya T."/>
            <person name="Leonard G."/>
            <person name="Malmstrom R.R."/>
            <person name="Mende D."/>
            <person name="Olson D.K."/>
            <person name="Sudo Y."/>
            <person name="Sudek S."/>
            <person name="Richards T.A."/>
            <person name="DeLong E.F."/>
            <person name="Keeling P.J."/>
            <person name="Santoro A.E."/>
            <person name="Shirouzu M."/>
            <person name="Iwasaki W."/>
            <person name="Worden A.Z."/>
        </authorList>
    </citation>
    <scope>NUCLEOTIDE SEQUENCE</scope>
</reference>
<keyword evidence="1" id="KW-0472">Membrane</keyword>
<evidence type="ECO:0000256" key="1">
    <source>
        <dbReference type="SAM" id="Phobius"/>
    </source>
</evidence>
<keyword evidence="1" id="KW-1133">Transmembrane helix</keyword>
<evidence type="ECO:0000313" key="3">
    <source>
        <dbReference type="EMBL" id="QDY52350.1"/>
    </source>
</evidence>
<dbReference type="InterPro" id="IPR037185">
    <property type="entry name" value="EmrE-like"/>
</dbReference>
<feature type="domain" description="EamA" evidence="2">
    <location>
        <begin position="11"/>
        <end position="144"/>
    </location>
</feature>